<evidence type="ECO:0000256" key="5">
    <source>
        <dbReference type="ARBA" id="ARBA00023004"/>
    </source>
</evidence>
<evidence type="ECO:0000259" key="8">
    <source>
        <dbReference type="PROSITE" id="PS51471"/>
    </source>
</evidence>
<evidence type="ECO:0000313" key="9">
    <source>
        <dbReference type="EMBL" id="RDX97684.1"/>
    </source>
</evidence>
<gene>
    <name evidence="9" type="primary">AOP1</name>
    <name evidence="9" type="ORF">CR513_19515</name>
</gene>
<evidence type="ECO:0000256" key="2">
    <source>
        <dbReference type="ARBA" id="ARBA00022723"/>
    </source>
</evidence>
<dbReference type="PROSITE" id="PS51471">
    <property type="entry name" value="FE2OG_OXY"/>
    <property type="match status" value="1"/>
</dbReference>
<dbReference type="InterPro" id="IPR027443">
    <property type="entry name" value="IPNS-like_sf"/>
</dbReference>
<dbReference type="InterPro" id="IPR050231">
    <property type="entry name" value="Iron_ascorbate_oxido_reductase"/>
</dbReference>
<dbReference type="Pfam" id="PF03171">
    <property type="entry name" value="2OG-FeII_Oxy"/>
    <property type="match status" value="1"/>
</dbReference>
<evidence type="ECO:0000313" key="10">
    <source>
        <dbReference type="Proteomes" id="UP000257109"/>
    </source>
</evidence>
<sequence>MGSQTACQVPVVDFTDEELKPGTAMWASACQVIRSALEDHGCFYALYHKVPMDLYNSVFTLMEELFDLPLETKMQKTSDKPYHGYYGQKVHVPLYESLGINDPLTMEGVQEFTKLMWPPGYDHFSETLSLYAKLLVELDHMTKRMVFDGYGLDQRHCDSLLESTKYMLRSFKYRLPQEDENNLGLHAHTDTSFFTILHQNNVNGLQVKLKNGEWIDTDPSPFMFLILAGDAFKVGHFSHVWSNDRIHCCEHRVIISAKKERYSMGLFSLGGKIIQTQEELVDEEHPIRYKPFDHYEYLRFYATKKALESECRIKAFCGIDNLPMKNEN</sequence>
<dbReference type="AlphaFoldDB" id="A0A371H4C7"/>
<dbReference type="SUPFAM" id="SSF51197">
    <property type="entry name" value="Clavaminate synthase-like"/>
    <property type="match status" value="1"/>
</dbReference>
<evidence type="ECO:0000256" key="3">
    <source>
        <dbReference type="ARBA" id="ARBA00022964"/>
    </source>
</evidence>
<keyword evidence="10" id="KW-1185">Reference proteome</keyword>
<dbReference type="InterPro" id="IPR005123">
    <property type="entry name" value="Oxoglu/Fe-dep_dioxygenase_dom"/>
</dbReference>
<evidence type="ECO:0000256" key="6">
    <source>
        <dbReference type="ARBA" id="ARBA00057022"/>
    </source>
</evidence>
<organism evidence="9 10">
    <name type="scientific">Mucuna pruriens</name>
    <name type="common">Velvet bean</name>
    <name type="synonym">Dolichos pruriens</name>
    <dbReference type="NCBI Taxonomy" id="157652"/>
    <lineage>
        <taxon>Eukaryota</taxon>
        <taxon>Viridiplantae</taxon>
        <taxon>Streptophyta</taxon>
        <taxon>Embryophyta</taxon>
        <taxon>Tracheophyta</taxon>
        <taxon>Spermatophyta</taxon>
        <taxon>Magnoliopsida</taxon>
        <taxon>eudicotyledons</taxon>
        <taxon>Gunneridae</taxon>
        <taxon>Pentapetalae</taxon>
        <taxon>rosids</taxon>
        <taxon>fabids</taxon>
        <taxon>Fabales</taxon>
        <taxon>Fabaceae</taxon>
        <taxon>Papilionoideae</taxon>
        <taxon>50 kb inversion clade</taxon>
        <taxon>NPAAA clade</taxon>
        <taxon>indigoferoid/millettioid clade</taxon>
        <taxon>Phaseoleae</taxon>
        <taxon>Mucuna</taxon>
    </lineage>
</organism>
<reference evidence="9" key="1">
    <citation type="submission" date="2018-05" db="EMBL/GenBank/DDBJ databases">
        <title>Draft genome of Mucuna pruriens seed.</title>
        <authorList>
            <person name="Nnadi N.E."/>
            <person name="Vos R."/>
            <person name="Hasami M.H."/>
            <person name="Devisetty U.K."/>
            <person name="Aguiy J.C."/>
        </authorList>
    </citation>
    <scope>NUCLEOTIDE SEQUENCE [LARGE SCALE GENOMIC DNA]</scope>
    <source>
        <strain evidence="9">JCA_2017</strain>
    </source>
</reference>
<feature type="domain" description="Fe2OG dioxygenase" evidence="8">
    <location>
        <begin position="164"/>
        <end position="271"/>
    </location>
</feature>
<comment type="function">
    <text evidence="6">Probable 2-oxoglutarate-dependent dioxygenase that may be involved in glucosinolates biosynthesis. May play a role in the production of aliphatic glucosinolates.</text>
</comment>
<keyword evidence="4 7" id="KW-0560">Oxidoreductase</keyword>
<protein>
    <submittedName>
        <fullName evidence="9">2-oxoglutarate-dependent dioxygenase AOP1</fullName>
    </submittedName>
</protein>
<comment type="similarity">
    <text evidence="1 7">Belongs to the iron/ascorbate-dependent oxidoreductase family.</text>
</comment>
<keyword evidence="3 9" id="KW-0223">Dioxygenase</keyword>
<comment type="caution">
    <text evidence="9">The sequence shown here is derived from an EMBL/GenBank/DDBJ whole genome shotgun (WGS) entry which is preliminary data.</text>
</comment>
<dbReference type="EMBL" id="QJKJ01003584">
    <property type="protein sequence ID" value="RDX97684.1"/>
    <property type="molecule type" value="Genomic_DNA"/>
</dbReference>
<keyword evidence="2 7" id="KW-0479">Metal-binding</keyword>
<accession>A0A371H4C7</accession>
<dbReference type="GO" id="GO:0051213">
    <property type="term" value="F:dioxygenase activity"/>
    <property type="evidence" value="ECO:0007669"/>
    <property type="project" value="UniProtKB-KW"/>
</dbReference>
<dbReference type="GO" id="GO:0046872">
    <property type="term" value="F:metal ion binding"/>
    <property type="evidence" value="ECO:0007669"/>
    <property type="project" value="UniProtKB-KW"/>
</dbReference>
<dbReference type="InterPro" id="IPR026992">
    <property type="entry name" value="DIOX_N"/>
</dbReference>
<evidence type="ECO:0000256" key="1">
    <source>
        <dbReference type="ARBA" id="ARBA00008056"/>
    </source>
</evidence>
<name>A0A371H4C7_MUCPR</name>
<dbReference type="Proteomes" id="UP000257109">
    <property type="component" value="Unassembled WGS sequence"/>
</dbReference>
<keyword evidence="5 7" id="KW-0408">Iron</keyword>
<proteinExistence type="inferred from homology"/>
<feature type="non-terminal residue" evidence="9">
    <location>
        <position position="1"/>
    </location>
</feature>
<dbReference type="STRING" id="157652.A0A371H4C7"/>
<dbReference type="PANTHER" id="PTHR47990">
    <property type="entry name" value="2-OXOGLUTARATE (2OG) AND FE(II)-DEPENDENT OXYGENASE SUPERFAMILY PROTEIN-RELATED"/>
    <property type="match status" value="1"/>
</dbReference>
<dbReference type="InterPro" id="IPR044861">
    <property type="entry name" value="IPNS-like_FE2OG_OXY"/>
</dbReference>
<evidence type="ECO:0000256" key="7">
    <source>
        <dbReference type="RuleBase" id="RU003682"/>
    </source>
</evidence>
<dbReference type="Gene3D" id="2.60.120.330">
    <property type="entry name" value="B-lactam Antibiotic, Isopenicillin N Synthase, Chain"/>
    <property type="match status" value="1"/>
</dbReference>
<dbReference type="Pfam" id="PF14226">
    <property type="entry name" value="DIOX_N"/>
    <property type="match status" value="1"/>
</dbReference>
<evidence type="ECO:0000256" key="4">
    <source>
        <dbReference type="ARBA" id="ARBA00023002"/>
    </source>
</evidence>
<dbReference type="FunFam" id="2.60.120.330:FF:000022">
    <property type="entry name" value="Probable 2-oxoglutarate-dependent dioxygenase AOP1.2"/>
    <property type="match status" value="1"/>
</dbReference>
<dbReference type="OrthoDB" id="288590at2759"/>